<dbReference type="AlphaFoldDB" id="K1PS16"/>
<evidence type="ECO:0000313" key="1">
    <source>
        <dbReference type="EMBL" id="EKC19235.1"/>
    </source>
</evidence>
<dbReference type="HOGENOM" id="CLU_2173440_0_0_1"/>
<reference evidence="1" key="1">
    <citation type="journal article" date="2012" name="Nature">
        <title>The oyster genome reveals stress adaptation and complexity of shell formation.</title>
        <authorList>
            <person name="Zhang G."/>
            <person name="Fang X."/>
            <person name="Guo X."/>
            <person name="Li L."/>
            <person name="Luo R."/>
            <person name="Xu F."/>
            <person name="Yang P."/>
            <person name="Zhang L."/>
            <person name="Wang X."/>
            <person name="Qi H."/>
            <person name="Xiong Z."/>
            <person name="Que H."/>
            <person name="Xie Y."/>
            <person name="Holland P.W."/>
            <person name="Paps J."/>
            <person name="Zhu Y."/>
            <person name="Wu F."/>
            <person name="Chen Y."/>
            <person name="Wang J."/>
            <person name="Peng C."/>
            <person name="Meng J."/>
            <person name="Yang L."/>
            <person name="Liu J."/>
            <person name="Wen B."/>
            <person name="Zhang N."/>
            <person name="Huang Z."/>
            <person name="Zhu Q."/>
            <person name="Feng Y."/>
            <person name="Mount A."/>
            <person name="Hedgecock D."/>
            <person name="Xu Z."/>
            <person name="Liu Y."/>
            <person name="Domazet-Loso T."/>
            <person name="Du Y."/>
            <person name="Sun X."/>
            <person name="Zhang S."/>
            <person name="Liu B."/>
            <person name="Cheng P."/>
            <person name="Jiang X."/>
            <person name="Li J."/>
            <person name="Fan D."/>
            <person name="Wang W."/>
            <person name="Fu W."/>
            <person name="Wang T."/>
            <person name="Wang B."/>
            <person name="Zhang J."/>
            <person name="Peng Z."/>
            <person name="Li Y."/>
            <person name="Li N."/>
            <person name="Wang J."/>
            <person name="Chen M."/>
            <person name="He Y."/>
            <person name="Tan F."/>
            <person name="Song X."/>
            <person name="Zheng Q."/>
            <person name="Huang R."/>
            <person name="Yang H."/>
            <person name="Du X."/>
            <person name="Chen L."/>
            <person name="Yang M."/>
            <person name="Gaffney P.M."/>
            <person name="Wang S."/>
            <person name="Luo L."/>
            <person name="She Z."/>
            <person name="Ming Y."/>
            <person name="Huang W."/>
            <person name="Zhang S."/>
            <person name="Huang B."/>
            <person name="Zhang Y."/>
            <person name="Qu T."/>
            <person name="Ni P."/>
            <person name="Miao G."/>
            <person name="Wang J."/>
            <person name="Wang Q."/>
            <person name="Steinberg C.E."/>
            <person name="Wang H."/>
            <person name="Li N."/>
            <person name="Qian L."/>
            <person name="Zhang G."/>
            <person name="Li Y."/>
            <person name="Yang H."/>
            <person name="Liu X."/>
            <person name="Wang J."/>
            <person name="Yin Y."/>
            <person name="Wang J."/>
        </authorList>
    </citation>
    <scope>NUCLEOTIDE SEQUENCE [LARGE SCALE GENOMIC DNA]</scope>
    <source>
        <strain evidence="1">05x7-T-G4-1.051#20</strain>
    </source>
</reference>
<protein>
    <submittedName>
        <fullName evidence="1">Uncharacterized protein</fullName>
    </submittedName>
</protein>
<proteinExistence type="predicted"/>
<accession>K1PS16</accession>
<sequence>MRLRDNSSETDKTHKMWIGIMAESKFDRDEFAGKILVLRNLIFGNVDTQYRRSRMVELKEIIFARFAYLKTLGQQCDTRWDIESAQLRLRGATEAGKSRKSTVSPLAAAQ</sequence>
<organism evidence="1">
    <name type="scientific">Magallana gigas</name>
    <name type="common">Pacific oyster</name>
    <name type="synonym">Crassostrea gigas</name>
    <dbReference type="NCBI Taxonomy" id="29159"/>
    <lineage>
        <taxon>Eukaryota</taxon>
        <taxon>Metazoa</taxon>
        <taxon>Spiralia</taxon>
        <taxon>Lophotrochozoa</taxon>
        <taxon>Mollusca</taxon>
        <taxon>Bivalvia</taxon>
        <taxon>Autobranchia</taxon>
        <taxon>Pteriomorphia</taxon>
        <taxon>Ostreida</taxon>
        <taxon>Ostreoidea</taxon>
        <taxon>Ostreidae</taxon>
        <taxon>Magallana</taxon>
    </lineage>
</organism>
<gene>
    <name evidence="1" type="ORF">CGI_10009116</name>
</gene>
<dbReference type="InParanoid" id="K1PS16"/>
<dbReference type="EMBL" id="JH816921">
    <property type="protein sequence ID" value="EKC19235.1"/>
    <property type="molecule type" value="Genomic_DNA"/>
</dbReference>
<name>K1PS16_MAGGI</name>